<dbReference type="PANTHER" id="PTHR24177">
    <property type="entry name" value="CASKIN"/>
    <property type="match status" value="1"/>
</dbReference>
<evidence type="ECO:0000259" key="3">
    <source>
        <dbReference type="Pfam" id="PF13962"/>
    </source>
</evidence>
<feature type="repeat" description="ANK" evidence="1">
    <location>
        <begin position="167"/>
        <end position="199"/>
    </location>
</feature>
<dbReference type="GO" id="GO:0016020">
    <property type="term" value="C:membrane"/>
    <property type="evidence" value="ECO:0007669"/>
    <property type="project" value="TreeGrafter"/>
</dbReference>
<comment type="caution">
    <text evidence="4">The sequence shown here is derived from an EMBL/GenBank/DDBJ whole genome shotgun (WGS) entry which is preliminary data.</text>
</comment>
<reference evidence="4 5" key="1">
    <citation type="journal article" date="2023" name="G3 (Bethesda)">
        <title>A haplotype-resolved chromosome-scale genome for Quercus rubra L. provides insights into the genetics of adaptive traits for red oak species.</title>
        <authorList>
            <person name="Kapoor B."/>
            <person name="Jenkins J."/>
            <person name="Schmutz J."/>
            <person name="Zhebentyayeva T."/>
            <person name="Kuelheim C."/>
            <person name="Coggeshall M."/>
            <person name="Heim C."/>
            <person name="Lasky J.R."/>
            <person name="Leites L."/>
            <person name="Islam-Faridi N."/>
            <person name="Romero-Severson J."/>
            <person name="DeLeo V.L."/>
            <person name="Lucas S.M."/>
            <person name="Lazic D."/>
            <person name="Gailing O."/>
            <person name="Carlson J."/>
            <person name="Staton M."/>
        </authorList>
    </citation>
    <scope>NUCLEOTIDE SEQUENCE [LARGE SCALE GENOMIC DNA]</scope>
    <source>
        <strain evidence="4">Pseudo-F2</strain>
    </source>
</reference>
<dbReference type="InterPro" id="IPR002110">
    <property type="entry name" value="Ankyrin_rpt"/>
</dbReference>
<dbReference type="Pfam" id="PF12796">
    <property type="entry name" value="Ank_2"/>
    <property type="match status" value="1"/>
</dbReference>
<dbReference type="AlphaFoldDB" id="A0AAN7FP90"/>
<dbReference type="PROSITE" id="PS50088">
    <property type="entry name" value="ANK_REPEAT"/>
    <property type="match status" value="1"/>
</dbReference>
<feature type="transmembrane region" description="Helical" evidence="2">
    <location>
        <begin position="612"/>
        <end position="635"/>
    </location>
</feature>
<feature type="domain" description="PGG" evidence="3">
    <location>
        <begin position="566"/>
        <end position="679"/>
    </location>
</feature>
<dbReference type="InterPro" id="IPR026961">
    <property type="entry name" value="PGG_dom"/>
</dbReference>
<gene>
    <name evidence="4" type="ORF">RGQ29_017523</name>
</gene>
<evidence type="ECO:0000313" key="5">
    <source>
        <dbReference type="Proteomes" id="UP001324115"/>
    </source>
</evidence>
<dbReference type="SUPFAM" id="SSF48403">
    <property type="entry name" value="Ankyrin repeat"/>
    <property type="match status" value="1"/>
</dbReference>
<dbReference type="EMBL" id="JAXUIC010000004">
    <property type="protein sequence ID" value="KAK4593444.1"/>
    <property type="molecule type" value="Genomic_DNA"/>
</dbReference>
<feature type="transmembrane region" description="Helical" evidence="2">
    <location>
        <begin position="572"/>
        <end position="592"/>
    </location>
</feature>
<dbReference type="PANTHER" id="PTHR24177:SF329">
    <property type="entry name" value="ANKYRIN REPEAT PROTEIN"/>
    <property type="match status" value="1"/>
</dbReference>
<keyword evidence="2" id="KW-0472">Membrane</keyword>
<feature type="transmembrane region" description="Helical" evidence="2">
    <location>
        <begin position="656"/>
        <end position="681"/>
    </location>
</feature>
<keyword evidence="1" id="KW-0040">ANK repeat</keyword>
<proteinExistence type="predicted"/>
<dbReference type="Proteomes" id="UP001324115">
    <property type="component" value="Unassembled WGS sequence"/>
</dbReference>
<protein>
    <recommendedName>
        <fullName evidence="3">PGG domain-containing protein</fullName>
    </recommendedName>
</protein>
<dbReference type="Gene3D" id="1.25.40.20">
    <property type="entry name" value="Ankyrin repeat-containing domain"/>
    <property type="match status" value="1"/>
</dbReference>
<organism evidence="4 5">
    <name type="scientific">Quercus rubra</name>
    <name type="common">Northern red oak</name>
    <name type="synonym">Quercus borealis</name>
    <dbReference type="NCBI Taxonomy" id="3512"/>
    <lineage>
        <taxon>Eukaryota</taxon>
        <taxon>Viridiplantae</taxon>
        <taxon>Streptophyta</taxon>
        <taxon>Embryophyta</taxon>
        <taxon>Tracheophyta</taxon>
        <taxon>Spermatophyta</taxon>
        <taxon>Magnoliopsida</taxon>
        <taxon>eudicotyledons</taxon>
        <taxon>Gunneridae</taxon>
        <taxon>Pentapetalae</taxon>
        <taxon>rosids</taxon>
        <taxon>fabids</taxon>
        <taxon>Fagales</taxon>
        <taxon>Fagaceae</taxon>
        <taxon>Quercus</taxon>
    </lineage>
</organism>
<keyword evidence="2" id="KW-0812">Transmembrane</keyword>
<keyword evidence="5" id="KW-1185">Reference proteome</keyword>
<feature type="transmembrane region" description="Helical" evidence="2">
    <location>
        <begin position="687"/>
        <end position="711"/>
    </location>
</feature>
<dbReference type="Pfam" id="PF14223">
    <property type="entry name" value="Retrotran_gag_2"/>
    <property type="match status" value="1"/>
</dbReference>
<evidence type="ECO:0000313" key="4">
    <source>
        <dbReference type="EMBL" id="KAK4593444.1"/>
    </source>
</evidence>
<accession>A0AAN7FP90</accession>
<keyword evidence="2" id="KW-1133">Transmembrane helix</keyword>
<dbReference type="InterPro" id="IPR036770">
    <property type="entry name" value="Ankyrin_rpt-contain_sf"/>
</dbReference>
<evidence type="ECO:0000256" key="1">
    <source>
        <dbReference type="PROSITE-ProRule" id="PRU00023"/>
    </source>
</evidence>
<name>A0AAN7FP90_QUERU</name>
<sequence>METKPALSNENNYLDWSVQLKTYLMAQDLWEIVESRSDPPAPEIEAAFKAWSKTNAMVLHVIQMSCQPNRFSDIREISSARIAWDTLAEKYKPKRPDPSSSIAPVPLRKDELLDSSKSGENDEKGNINGDVEIYTELNKALQSGDWNAAKEFLNTHPHAISAKITDTKKTALHVAAEAGHEHIVEELVNIMSEENLEIKDFEGFTALAQASFRGSYRMVECMLGKNKNLTIMGNDEGNIPLILALYNGQLDLARYLYLLTPLEILMPENGTMGAAIVSEAIYNKALDIALDLVKLCPRLAIAQDRIGYCPLYALACMPDYFLGGNELVFWKRWIYSGIHIQSAGPINEIHLNIQKSAGNLSNDKEIIGLGLSSLSQLVSNLQTLLGIKHLYEMKLAHVLSNELLRRMRDQLSISNIQQIRAGRVEDAILRATKEGIFEIVFEMVKANPQLVWSHDARSRNIFSVAVEYRRAKIFSLIHGLNIENGLAGFPDFTNKNNLLHMAGMSAASTSLNQIPGAALKMQRELQWFKEVESIVPSKSHGFLNKEGLTPRQLFTKNHADMMSNGEKWMKDTASSCTVVGALIVTIMFAAAFTVPGGNDQNKGFPIFLNEKLFMVFIVSDALSLFSSSTSVLMFLGILTSRYAEEDFLKSLPTKMIIGLSTIFFSIAAMMTAFSAALFLMLCEQSWIVIPVICLASVPVTLFVLMQFPLLVDMTILTYRHGIFNRKMERWF</sequence>
<dbReference type="SMART" id="SM00248">
    <property type="entry name" value="ANK"/>
    <property type="match status" value="3"/>
</dbReference>
<evidence type="ECO:0000256" key="2">
    <source>
        <dbReference type="SAM" id="Phobius"/>
    </source>
</evidence>
<dbReference type="Pfam" id="PF13962">
    <property type="entry name" value="PGG"/>
    <property type="match status" value="1"/>
</dbReference>